<evidence type="ECO:0000313" key="8">
    <source>
        <dbReference type="Proteomes" id="UP000006015"/>
    </source>
</evidence>
<reference evidence="7 8" key="1">
    <citation type="submission" date="2010-04" db="EMBL/GenBank/DDBJ databases">
        <authorList>
            <person name="Weinstock G."/>
            <person name="Sodergren E."/>
            <person name="Clifton S."/>
            <person name="Fulton L."/>
            <person name="Fulton B."/>
            <person name="Courtney L."/>
            <person name="Fronick C."/>
            <person name="Harrison M."/>
            <person name="Strong C."/>
            <person name="Farmer C."/>
            <person name="Delahaunty K."/>
            <person name="Markovic C."/>
            <person name="Hall O."/>
            <person name="Minx P."/>
            <person name="Tomlinson C."/>
            <person name="Mitreva M."/>
            <person name="Hou S."/>
            <person name="Wollam A."/>
            <person name="Pepin K.H."/>
            <person name="Johnson M."/>
            <person name="Bhonagiri V."/>
            <person name="Zhang X."/>
            <person name="Suruliraj S."/>
            <person name="Warren W."/>
            <person name="Chinwalla A."/>
            <person name="Mardis E.R."/>
            <person name="Wilson R.K."/>
        </authorList>
    </citation>
    <scope>NUCLEOTIDE SEQUENCE [LARGE SCALE GENOMIC DNA]</scope>
    <source>
        <strain evidence="7 8">DSM 20306</strain>
    </source>
</reference>
<dbReference type="Pfam" id="PF13379">
    <property type="entry name" value="NMT1_2"/>
    <property type="match status" value="1"/>
</dbReference>
<dbReference type="InterPro" id="IPR044527">
    <property type="entry name" value="NrtA/CpmA_ABC-bd_dom"/>
</dbReference>
<dbReference type="EMBL" id="ADNS01000032">
    <property type="protein sequence ID" value="EFG80131.1"/>
    <property type="molecule type" value="Genomic_DNA"/>
</dbReference>
<evidence type="ECO:0000256" key="5">
    <source>
        <dbReference type="ARBA" id="ARBA00023136"/>
    </source>
</evidence>
<comment type="similarity">
    <text evidence="6">Belongs to the CmpA/NrtA family.</text>
</comment>
<keyword evidence="2" id="KW-0813">Transport</keyword>
<accession>A0ABP2ICB4</accession>
<keyword evidence="4" id="KW-0997">Cell inner membrane</keyword>
<keyword evidence="5" id="KW-0472">Membrane</keyword>
<dbReference type="SUPFAM" id="SSF53850">
    <property type="entry name" value="Periplasmic binding protein-like II"/>
    <property type="match status" value="1"/>
</dbReference>
<evidence type="ECO:0000313" key="7">
    <source>
        <dbReference type="EMBL" id="EFG80131.1"/>
    </source>
</evidence>
<gene>
    <name evidence="7" type="ORF">HMPREF0281_02687</name>
</gene>
<dbReference type="Proteomes" id="UP000006015">
    <property type="component" value="Unassembled WGS sequence"/>
</dbReference>
<name>A0ABP2ICB4_CORAM</name>
<evidence type="ECO:0000256" key="6">
    <source>
        <dbReference type="ARBA" id="ARBA00024031"/>
    </source>
</evidence>
<comment type="subcellular location">
    <subcellularLocation>
        <location evidence="1">Cell inner membrane</location>
    </subcellularLocation>
</comment>
<organism evidence="7 8">
    <name type="scientific">Corynebacterium ammoniagenes DSM 20306</name>
    <dbReference type="NCBI Taxonomy" id="649754"/>
    <lineage>
        <taxon>Bacteria</taxon>
        <taxon>Bacillati</taxon>
        <taxon>Actinomycetota</taxon>
        <taxon>Actinomycetes</taxon>
        <taxon>Mycobacteriales</taxon>
        <taxon>Corynebacteriaceae</taxon>
        <taxon>Corynebacterium</taxon>
    </lineage>
</organism>
<dbReference type="PANTHER" id="PTHR30024">
    <property type="entry name" value="ALIPHATIC SULFONATES-BINDING PROTEIN-RELATED"/>
    <property type="match status" value="1"/>
</dbReference>
<evidence type="ECO:0000256" key="3">
    <source>
        <dbReference type="ARBA" id="ARBA00022475"/>
    </source>
</evidence>
<keyword evidence="3" id="KW-1003">Cell membrane</keyword>
<evidence type="ECO:0000256" key="4">
    <source>
        <dbReference type="ARBA" id="ARBA00022519"/>
    </source>
</evidence>
<dbReference type="PANTHER" id="PTHR30024:SF43">
    <property type="entry name" value="BLL4572 PROTEIN"/>
    <property type="match status" value="1"/>
</dbReference>
<keyword evidence="8" id="KW-1185">Reference proteome</keyword>
<protein>
    <submittedName>
        <fullName evidence="7">Tat pathway signal sequence domain protein</fullName>
    </submittedName>
</protein>
<dbReference type="InterPro" id="IPR006311">
    <property type="entry name" value="TAT_signal"/>
</dbReference>
<evidence type="ECO:0000256" key="1">
    <source>
        <dbReference type="ARBA" id="ARBA00004533"/>
    </source>
</evidence>
<proteinExistence type="inferred from homology"/>
<evidence type="ECO:0000256" key="2">
    <source>
        <dbReference type="ARBA" id="ARBA00022448"/>
    </source>
</evidence>
<dbReference type="PROSITE" id="PS51318">
    <property type="entry name" value="TAT"/>
    <property type="match status" value="1"/>
</dbReference>
<sequence>MLGIRVKDAAPVPHDHNLHRLDRRRFLQLGALATAGAAVAGLAGCAPTSTKAQPTESTPLTIGYVPIACSAPIAIADALGLFEKHGANVVLKKFSGWADLWTAYATEQLDVAHMLSPMTVAIDAGVTNAARPTELSFTQNTNGQAITLASKHYGSVTSVEDFKGMVLGIPFEYSVHALLLRDYLAANGVDPIADVELRLLRPADMVAQLSVEGIDGFIGPEPFNERAIQNGSGKIWLQTKQLWDKHPCCSVAMAKEWKAEHGDTAQAVVAALEEAADILSTPAQFASSARTLGQEKYLNQPAELLEGPFSGVYQDWHGNTHTDLDRMSFGDPTDPAAIVWMATQMARWGLGGETLTMDDSSIIAAARSVLAPGLALSGEHLSINGVDFDPFAPTRGYDHMDSVIFR</sequence>
<dbReference type="Gene3D" id="3.40.190.10">
    <property type="entry name" value="Periplasmic binding protein-like II"/>
    <property type="match status" value="2"/>
</dbReference>
<comment type="caution">
    <text evidence="7">The sequence shown here is derived from an EMBL/GenBank/DDBJ whole genome shotgun (WGS) entry which is preliminary data.</text>
</comment>
<dbReference type="CDD" id="cd13553">
    <property type="entry name" value="PBP2_NrtA_CpmA_like"/>
    <property type="match status" value="1"/>
</dbReference>